<dbReference type="AlphaFoldDB" id="A0A6A4PHX8"/>
<gene>
    <name evidence="1" type="ORF">Lalb_Chr13g0293951</name>
</gene>
<dbReference type="Proteomes" id="UP000447434">
    <property type="component" value="Chromosome 13"/>
</dbReference>
<evidence type="ECO:0000313" key="1">
    <source>
        <dbReference type="EMBL" id="KAE9601080.1"/>
    </source>
</evidence>
<sequence>MADTIVMPTTTYTSITNANICPSINETSPLTPFCAISPHCMVSVRFKIQIQIALETIYEEEEYEDDDDEMEKNSDEMFVPSSPLIFTKHAAITTCSFKIKGHLMPFGHKFPCA</sequence>
<organism evidence="1 2">
    <name type="scientific">Lupinus albus</name>
    <name type="common">White lupine</name>
    <name type="synonym">Lupinus termis</name>
    <dbReference type="NCBI Taxonomy" id="3870"/>
    <lineage>
        <taxon>Eukaryota</taxon>
        <taxon>Viridiplantae</taxon>
        <taxon>Streptophyta</taxon>
        <taxon>Embryophyta</taxon>
        <taxon>Tracheophyta</taxon>
        <taxon>Spermatophyta</taxon>
        <taxon>Magnoliopsida</taxon>
        <taxon>eudicotyledons</taxon>
        <taxon>Gunneridae</taxon>
        <taxon>Pentapetalae</taxon>
        <taxon>rosids</taxon>
        <taxon>fabids</taxon>
        <taxon>Fabales</taxon>
        <taxon>Fabaceae</taxon>
        <taxon>Papilionoideae</taxon>
        <taxon>50 kb inversion clade</taxon>
        <taxon>genistoids sensu lato</taxon>
        <taxon>core genistoids</taxon>
        <taxon>Genisteae</taxon>
        <taxon>Lupinus</taxon>
    </lineage>
</organism>
<protein>
    <submittedName>
        <fullName evidence="1">Uncharacterized protein</fullName>
    </submittedName>
</protein>
<dbReference type="EMBL" id="WOCE01000013">
    <property type="protein sequence ID" value="KAE9601080.1"/>
    <property type="molecule type" value="Genomic_DNA"/>
</dbReference>
<comment type="caution">
    <text evidence="1">The sequence shown here is derived from an EMBL/GenBank/DDBJ whole genome shotgun (WGS) entry which is preliminary data.</text>
</comment>
<evidence type="ECO:0000313" key="2">
    <source>
        <dbReference type="Proteomes" id="UP000447434"/>
    </source>
</evidence>
<keyword evidence="2" id="KW-1185">Reference proteome</keyword>
<reference evidence="2" key="1">
    <citation type="journal article" date="2020" name="Nat. Commun.">
        <title>Genome sequence of the cluster root forming white lupin.</title>
        <authorList>
            <person name="Hufnagel B."/>
            <person name="Marques A."/>
            <person name="Soriano A."/>
            <person name="Marques L."/>
            <person name="Divol F."/>
            <person name="Doumas P."/>
            <person name="Sallet E."/>
            <person name="Mancinotti D."/>
            <person name="Carrere S."/>
            <person name="Marande W."/>
            <person name="Arribat S."/>
            <person name="Keller J."/>
            <person name="Huneau C."/>
            <person name="Blein T."/>
            <person name="Aime D."/>
            <person name="Laguerre M."/>
            <person name="Taylor J."/>
            <person name="Schubert V."/>
            <person name="Nelson M."/>
            <person name="Geu-Flores F."/>
            <person name="Crespi M."/>
            <person name="Gallardo-Guerrero K."/>
            <person name="Delaux P.-M."/>
            <person name="Salse J."/>
            <person name="Berges H."/>
            <person name="Guyot R."/>
            <person name="Gouzy J."/>
            <person name="Peret B."/>
        </authorList>
    </citation>
    <scope>NUCLEOTIDE SEQUENCE [LARGE SCALE GENOMIC DNA]</scope>
    <source>
        <strain evidence="2">cv. Amiga</strain>
    </source>
</reference>
<proteinExistence type="predicted"/>
<name>A0A6A4PHX8_LUPAL</name>
<accession>A0A6A4PHX8</accession>